<feature type="compositionally biased region" description="Polar residues" evidence="4">
    <location>
        <begin position="125"/>
        <end position="143"/>
    </location>
</feature>
<proteinExistence type="predicted"/>
<feature type="region of interest" description="Disordered" evidence="4">
    <location>
        <begin position="93"/>
        <end position="286"/>
    </location>
</feature>
<keyword evidence="1 3" id="KW-0728">SH3 domain</keyword>
<organism evidence="6 7">
    <name type="scientific">Polysphondylium violaceum</name>
    <dbReference type="NCBI Taxonomy" id="133409"/>
    <lineage>
        <taxon>Eukaryota</taxon>
        <taxon>Amoebozoa</taxon>
        <taxon>Evosea</taxon>
        <taxon>Eumycetozoa</taxon>
        <taxon>Dictyostelia</taxon>
        <taxon>Dictyosteliales</taxon>
        <taxon>Dictyosteliaceae</taxon>
        <taxon>Polysphondylium</taxon>
    </lineage>
</organism>
<evidence type="ECO:0000256" key="1">
    <source>
        <dbReference type="ARBA" id="ARBA00022443"/>
    </source>
</evidence>
<keyword evidence="2" id="KW-0175">Coiled coil</keyword>
<sequence length="679" mass="74113">MMSSYFEVIAIKEHKAIHQSQLAFKRGEKIVVIETAPTGWWRGEVNGKRGLFPQSYVTQSSPGSISPSLVSPNTLAQYNNTCQVLETITIENSTLSPPVLSPEPDDSTDSGSTSTNTPSESNSPFVRSTTASPVPQITMTSAKGATPVRGSTPVRDLIHPPIAQHPPPQHSDQLPPTPPNEKVTKPSTPPRVANLTISISSGNGNQDDPESLKYSPRFNITPSTMNMTVNPPKTHTRKNSGPATSIKEQPDTETDGMPNTNTKGAPFDKYSTLPTNTNRGVRTPLSTPGRISVKDINIEIPYYITRATNSYRKSTFDELDFVTGDLIVVYNSKNIEGDWWVGKIKSNFGIIPKSHVEIIKDISPNNNSNNNVNNNNNNISNNNSNSNSTQSTPPPSIPLQSTIITQQNIVNSLPPPSPAIQHPTTGTTYMKAVALTTYNSQFGNYLSLRKGDEMVLIKKEGEFWKARLGGQIGLVSPNFIKEIPVPSQHEYFQSIENPISSRNSSPSTNSPTHSRKNTSTPPPLNTTSNNNNITSPQPPPNSTYSPKSKTPITNNVTSSPIPHSNSSSDYFVNQAKQDHDHIQNSTSLNSSTSSLSSTNGGVVGGTSSLQNVDDDGIAQKIRDSFSHFATKEEMLEAIQNLAIKFVKQTAILKKDLLEERSQKSLLEKELFELKQKYSI</sequence>
<dbReference type="OrthoDB" id="21282at2759"/>
<dbReference type="Pfam" id="PF07653">
    <property type="entry name" value="SH3_2"/>
    <property type="match status" value="2"/>
</dbReference>
<feature type="compositionally biased region" description="Polar residues" evidence="4">
    <location>
        <begin position="195"/>
        <end position="206"/>
    </location>
</feature>
<dbReference type="SUPFAM" id="SSF50044">
    <property type="entry name" value="SH3-domain"/>
    <property type="match status" value="3"/>
</dbReference>
<feature type="compositionally biased region" description="Pro residues" evidence="4">
    <location>
        <begin position="163"/>
        <end position="179"/>
    </location>
</feature>
<dbReference type="EMBL" id="AJWJ01000149">
    <property type="protein sequence ID" value="KAF2074389.1"/>
    <property type="molecule type" value="Genomic_DNA"/>
</dbReference>
<dbReference type="Proteomes" id="UP000695562">
    <property type="component" value="Unassembled WGS sequence"/>
</dbReference>
<feature type="compositionally biased region" description="Low complexity" evidence="4">
    <location>
        <begin position="500"/>
        <end position="512"/>
    </location>
</feature>
<dbReference type="AlphaFoldDB" id="A0A8J4PX86"/>
<feature type="compositionally biased region" description="Low complexity" evidence="4">
    <location>
        <begin position="525"/>
        <end position="535"/>
    </location>
</feature>
<feature type="region of interest" description="Disordered" evidence="4">
    <location>
        <begin position="498"/>
        <end position="608"/>
    </location>
</feature>
<dbReference type="SMART" id="SM00326">
    <property type="entry name" value="SH3"/>
    <property type="match status" value="3"/>
</dbReference>
<feature type="domain" description="SH3" evidence="5">
    <location>
        <begin position="427"/>
        <end position="485"/>
    </location>
</feature>
<comment type="caution">
    <text evidence="6">The sequence shown here is derived from an EMBL/GenBank/DDBJ whole genome shotgun (WGS) entry which is preliminary data.</text>
</comment>
<feature type="domain" description="SH3" evidence="5">
    <location>
        <begin position="298"/>
        <end position="361"/>
    </location>
</feature>
<dbReference type="InterPro" id="IPR051627">
    <property type="entry name" value="SLIT-ROBO_RhoGAP"/>
</dbReference>
<accession>A0A8J4PX86</accession>
<evidence type="ECO:0000256" key="2">
    <source>
        <dbReference type="ARBA" id="ARBA00023054"/>
    </source>
</evidence>
<dbReference type="CDD" id="cd00174">
    <property type="entry name" value="SH3"/>
    <property type="match status" value="1"/>
</dbReference>
<evidence type="ECO:0000256" key="4">
    <source>
        <dbReference type="SAM" id="MobiDB-lite"/>
    </source>
</evidence>
<feature type="compositionally biased region" description="Polar residues" evidence="4">
    <location>
        <begin position="544"/>
        <end position="557"/>
    </location>
</feature>
<keyword evidence="7" id="KW-1185">Reference proteome</keyword>
<dbReference type="Gene3D" id="2.30.30.40">
    <property type="entry name" value="SH3 Domains"/>
    <property type="match status" value="3"/>
</dbReference>
<reference evidence="6" key="1">
    <citation type="submission" date="2020-01" db="EMBL/GenBank/DDBJ databases">
        <title>Development of genomics and gene disruption for Polysphondylium violaceum indicates a role for the polyketide synthase stlB in stalk morphogenesis.</title>
        <authorList>
            <person name="Narita B."/>
            <person name="Kawabe Y."/>
            <person name="Kin K."/>
            <person name="Saito T."/>
            <person name="Gibbs R."/>
            <person name="Kuspa A."/>
            <person name="Muzny D."/>
            <person name="Queller D."/>
            <person name="Richards S."/>
            <person name="Strassman J."/>
            <person name="Sucgang R."/>
            <person name="Worley K."/>
            <person name="Schaap P."/>
        </authorList>
    </citation>
    <scope>NUCLEOTIDE SEQUENCE</scope>
    <source>
        <strain evidence="6">QSvi11</strain>
    </source>
</reference>
<feature type="compositionally biased region" description="Polar residues" evidence="4">
    <location>
        <begin position="218"/>
        <end position="247"/>
    </location>
</feature>
<feature type="compositionally biased region" description="Low complexity" evidence="4">
    <location>
        <begin position="558"/>
        <end position="568"/>
    </location>
</feature>
<feature type="compositionally biased region" description="Low complexity" evidence="4">
    <location>
        <begin position="109"/>
        <end position="124"/>
    </location>
</feature>
<feature type="compositionally biased region" description="Polar residues" evidence="4">
    <location>
        <begin position="272"/>
        <end position="286"/>
    </location>
</feature>
<feature type="region of interest" description="Disordered" evidence="4">
    <location>
        <begin position="362"/>
        <end position="398"/>
    </location>
</feature>
<feature type="domain" description="SH3" evidence="5">
    <location>
        <begin position="3"/>
        <end position="62"/>
    </location>
</feature>
<dbReference type="Pfam" id="PF00018">
    <property type="entry name" value="SH3_1"/>
    <property type="match status" value="1"/>
</dbReference>
<evidence type="ECO:0000259" key="5">
    <source>
        <dbReference type="PROSITE" id="PS50002"/>
    </source>
</evidence>
<dbReference type="InterPro" id="IPR001452">
    <property type="entry name" value="SH3_domain"/>
</dbReference>
<evidence type="ECO:0000313" key="6">
    <source>
        <dbReference type="EMBL" id="KAF2074389.1"/>
    </source>
</evidence>
<gene>
    <name evidence="6" type="ORF">CYY_004285</name>
</gene>
<dbReference type="PANTHER" id="PTHR14166">
    <property type="entry name" value="SLIT-ROBO RHO GTPASE ACTIVATING PROTEIN"/>
    <property type="match status" value="1"/>
</dbReference>
<protein>
    <recommendedName>
        <fullName evidence="5">SH3 domain-containing protein</fullName>
    </recommendedName>
</protein>
<feature type="compositionally biased region" description="Low complexity" evidence="4">
    <location>
        <begin position="584"/>
        <end position="608"/>
    </location>
</feature>
<feature type="compositionally biased region" description="Low complexity" evidence="4">
    <location>
        <begin position="362"/>
        <end position="391"/>
    </location>
</feature>
<dbReference type="InterPro" id="IPR036028">
    <property type="entry name" value="SH3-like_dom_sf"/>
</dbReference>
<name>A0A8J4PX86_9MYCE</name>
<evidence type="ECO:0000256" key="3">
    <source>
        <dbReference type="PROSITE-ProRule" id="PRU00192"/>
    </source>
</evidence>
<evidence type="ECO:0000313" key="7">
    <source>
        <dbReference type="Proteomes" id="UP000695562"/>
    </source>
</evidence>
<dbReference type="PRINTS" id="PR00452">
    <property type="entry name" value="SH3DOMAIN"/>
</dbReference>
<dbReference type="PROSITE" id="PS50002">
    <property type="entry name" value="SH3"/>
    <property type="match status" value="3"/>
</dbReference>